<dbReference type="InterPro" id="IPR059026">
    <property type="entry name" value="LpqB_N"/>
</dbReference>
<dbReference type="InterPro" id="IPR019606">
    <property type="entry name" value="GerMN"/>
</dbReference>
<feature type="chain" id="PRO_5024293277" description="GerMN domain-containing protein" evidence="1">
    <location>
        <begin position="33"/>
        <end position="558"/>
    </location>
</feature>
<accession>A0A5S4V385</accession>
<gene>
    <name evidence="3" type="ORF">FYC51_01600</name>
</gene>
<dbReference type="Pfam" id="PF25976">
    <property type="entry name" value="LpqB_N"/>
    <property type="match status" value="1"/>
</dbReference>
<organism evidence="3 4">
    <name type="scientific">Agromyces mariniharenae</name>
    <dbReference type="NCBI Taxonomy" id="2604423"/>
    <lineage>
        <taxon>Bacteria</taxon>
        <taxon>Bacillati</taxon>
        <taxon>Actinomycetota</taxon>
        <taxon>Actinomycetes</taxon>
        <taxon>Micrococcales</taxon>
        <taxon>Microbacteriaceae</taxon>
        <taxon>Agromyces</taxon>
    </lineage>
</organism>
<feature type="signal peptide" evidence="1">
    <location>
        <begin position="1"/>
        <end position="32"/>
    </location>
</feature>
<proteinExistence type="predicted"/>
<evidence type="ECO:0000256" key="1">
    <source>
        <dbReference type="SAM" id="SignalP"/>
    </source>
</evidence>
<protein>
    <recommendedName>
        <fullName evidence="2">GerMN domain-containing protein</fullName>
    </recommendedName>
</protein>
<evidence type="ECO:0000259" key="2">
    <source>
        <dbReference type="SMART" id="SM00909"/>
    </source>
</evidence>
<sequence length="558" mass="58151">MMRRRLAAASVALVALLLAGCASIPTSGPVQAGDPQSADAANDVDILVPGPADGATQSEILEGFITAALSPRNNYQVAREFLTAEFADEWQADAGATIDVLADRELVAVNETTMRVDATPAAALLENGQYEEPDVRTPIPLDYRFEQVDGEWRISSAPTGILIDRIGFTQVFREYPLYFLDPTFEYFVPDVRWFSGPESAQTSIVQAILAGPAEWLAPGVVSAFPEGVELDPAAVPVSGGVASVSLVGAAFEDLSTVQRMQAQLDASLVGVRNIDSVALTLNGVDPAAPPLTPEPVRNPRVDPRSVVYDGETFGYLATSGEGIDPIAGISDTVATLAPTGASLGLDAEAVAVRNENGVWVVRSDEEAVLLDPRDGLVTPAIDGQGVVWSVPANLPDQLAWFAPDGDTAQVPVPWSGSTIAAIEVSRDSTRMAALLSDGGRTHFVVASIERGADGRPVGLGPTVLDLADVPGTALDVAWLDSRSVASITGIDGGATRIVTQELGGFARDRDGPASGVLIDGGNNDLRVLTAAGDLDVASGVGWQVRAGGIRFIASQQPG</sequence>
<dbReference type="PROSITE" id="PS51257">
    <property type="entry name" value="PROKAR_LIPOPROTEIN"/>
    <property type="match status" value="1"/>
</dbReference>
<dbReference type="Proteomes" id="UP000325243">
    <property type="component" value="Unassembled WGS sequence"/>
</dbReference>
<evidence type="ECO:0000313" key="4">
    <source>
        <dbReference type="Proteomes" id="UP000325243"/>
    </source>
</evidence>
<keyword evidence="1" id="KW-0732">Signal</keyword>
<dbReference type="Pfam" id="PF10646">
    <property type="entry name" value="Germane"/>
    <property type="match status" value="1"/>
</dbReference>
<name>A0A5S4V385_9MICO</name>
<dbReference type="EMBL" id="VSSB01000001">
    <property type="protein sequence ID" value="TYL52479.1"/>
    <property type="molecule type" value="Genomic_DNA"/>
</dbReference>
<reference evidence="3 4" key="1">
    <citation type="submission" date="2019-08" db="EMBL/GenBank/DDBJ databases">
        <authorList>
            <person name="Hu J."/>
        </authorList>
    </citation>
    <scope>NUCLEOTIDE SEQUENCE [LARGE SCALE GENOMIC DNA]</scope>
    <source>
        <strain evidence="3 4">NEAU-184</strain>
    </source>
</reference>
<keyword evidence="4" id="KW-1185">Reference proteome</keyword>
<evidence type="ECO:0000313" key="3">
    <source>
        <dbReference type="EMBL" id="TYL52479.1"/>
    </source>
</evidence>
<dbReference type="AlphaFoldDB" id="A0A5S4V385"/>
<dbReference type="SMART" id="SM00909">
    <property type="entry name" value="Germane"/>
    <property type="match status" value="1"/>
</dbReference>
<dbReference type="RefSeq" id="WP_148731942.1">
    <property type="nucleotide sequence ID" value="NZ_VSSB01000001.1"/>
</dbReference>
<feature type="domain" description="GerMN" evidence="2">
    <location>
        <begin position="201"/>
        <end position="290"/>
    </location>
</feature>
<comment type="caution">
    <text evidence="3">The sequence shown here is derived from an EMBL/GenBank/DDBJ whole genome shotgun (WGS) entry which is preliminary data.</text>
</comment>